<evidence type="ECO:0000256" key="3">
    <source>
        <dbReference type="ARBA" id="ARBA00022692"/>
    </source>
</evidence>
<feature type="compositionally biased region" description="Acidic residues" evidence="6">
    <location>
        <begin position="1012"/>
        <end position="1029"/>
    </location>
</feature>
<dbReference type="CDD" id="cd14475">
    <property type="entry name" value="SPX_SYG1_like"/>
    <property type="match status" value="1"/>
</dbReference>
<reference evidence="10" key="1">
    <citation type="submission" date="2022-10" db="EMBL/GenBank/DDBJ databases">
        <title>Tapping the CABI collections for fungal endophytes: first genome assemblies for Collariella, Neodidymelliopsis, Ascochyta clinopodiicola, Didymella pomorum, Didymosphaeria variabile, Neocosmospora piperis and Neocucurbitaria cava.</title>
        <authorList>
            <person name="Hill R."/>
        </authorList>
    </citation>
    <scope>NUCLEOTIDE SEQUENCE</scope>
    <source>
        <strain evidence="10">IMI 355082</strain>
    </source>
</reference>
<evidence type="ECO:0000256" key="4">
    <source>
        <dbReference type="ARBA" id="ARBA00022989"/>
    </source>
</evidence>
<evidence type="ECO:0000256" key="5">
    <source>
        <dbReference type="ARBA" id="ARBA00023136"/>
    </source>
</evidence>
<sequence length="1058" mass="120771">MKFAKELERDLVPEWRIKYVDYKAGKKHIKAITKALSRAQGTPAQAPNKVATPISNLATPPFVTPAQRPGDFQRSLSPAAENGDQLKSRFATMSQSPPRSIPINSRNRGEHQSLTEGAESDVQYGSIVPTPPDRGLAPLAQKTSQFELPGPAIKVPSNTPEAHGAKPSTQRANSATSLGRAAMYRSASTTGANNGQPTSGPQEPGRMALPPSGSTFPNLTPSDINSPRTRLRRMFTFTGPSALERYNSRGEYDMRALDEVREKEREFYEFLDSQLDKVETFYKQKEDHAEKRLVLLREQLHEMRNRRTSEIVEARNRKRTAESNGHSFAETMKVDGPARIPLLDPLRAKLFRPGPNSKALSKMVTLEDRGGQGSDERRDYARRPPEHDVPYRTAKRKLKLALQEFYRGLELLKSYALLNRTAFRKLNKKYDKAVHARPAYRYMTEKVNKSWFVNSDTVDQQLQAIEDLYARYFERGNHKVAAGKLRSLSRKKRDESGSAFQNGLFIGTGAVFAIQGLVYGAQLLFNEDDLLRTHTIYLMQIYGGYFLMLYLFSLFCLNCKIWTAARVNYSFVFEFDGRSQLDWRQLAEFPSFFLFLFGLFIWLNFSRYGSSAMYLYYPVILIVVTFVILFMPAPILFHKSRRWFLYSHWRLFWAGLYPVEFRDFFLGDMYCSLTYAMCNIELFFCLYANSWENPQNCNSNHSRLLGFFATLPPIWRFLQCIRRYRDTKNVFPHLVNCGKYTASILAAVFLSVYRIENSRQNLALFVSFSLVNGFYTAFWDIFMDFSLLQPHTSHRFLRDIIALKSRWPYYLIMVVDPILRFNWVFYAIFTHDTQHSSTASFLIGFSEVTRRGLWTLLRVENEHCANVKQYKASRDVPLPYHLDLGVEADPLTSGRNSSESNEGGKQIEGQDNGLLQSPSAARVNWTGAVMGRTPSGRSTGVDVPHSTPGTSGAAEEGRTPGEESVRMRRRHDTLGKRTIRGILADAHKQDFEKKRKPESTRSGVGTQTSEAHEEDDEDDDEDEEDEDLDGEARSLLDEREERVEAQLLAKAGKNEDSE</sequence>
<feature type="region of interest" description="Disordered" evidence="6">
    <location>
        <begin position="149"/>
        <end position="227"/>
    </location>
</feature>
<dbReference type="Proteomes" id="UP001140453">
    <property type="component" value="Unassembled WGS sequence"/>
</dbReference>
<evidence type="ECO:0000259" key="9">
    <source>
        <dbReference type="PROSITE" id="PS51382"/>
    </source>
</evidence>
<evidence type="ECO:0000313" key="10">
    <source>
        <dbReference type="EMBL" id="KAJ4388801.1"/>
    </source>
</evidence>
<evidence type="ECO:0000313" key="11">
    <source>
        <dbReference type="Proteomes" id="UP001140453"/>
    </source>
</evidence>
<dbReference type="PANTHER" id="PTHR10783">
    <property type="entry name" value="XENOTROPIC AND POLYTROPIC RETROVIRUS RECEPTOR 1-RELATED"/>
    <property type="match status" value="1"/>
</dbReference>
<feature type="compositionally biased region" description="Basic and acidic residues" evidence="6">
    <location>
        <begin position="1030"/>
        <end position="1041"/>
    </location>
</feature>
<feature type="domain" description="EXS" evidence="8">
    <location>
        <begin position="696"/>
        <end position="890"/>
    </location>
</feature>
<dbReference type="InterPro" id="IPR004331">
    <property type="entry name" value="SPX_dom"/>
</dbReference>
<feature type="transmembrane region" description="Helical" evidence="7">
    <location>
        <begin position="499"/>
        <end position="521"/>
    </location>
</feature>
<dbReference type="Pfam" id="PF03105">
    <property type="entry name" value="SPX"/>
    <property type="match status" value="1"/>
</dbReference>
<organism evidence="10 11">
    <name type="scientific">Gnomoniopsis smithogilvyi</name>
    <dbReference type="NCBI Taxonomy" id="1191159"/>
    <lineage>
        <taxon>Eukaryota</taxon>
        <taxon>Fungi</taxon>
        <taxon>Dikarya</taxon>
        <taxon>Ascomycota</taxon>
        <taxon>Pezizomycotina</taxon>
        <taxon>Sordariomycetes</taxon>
        <taxon>Sordariomycetidae</taxon>
        <taxon>Diaporthales</taxon>
        <taxon>Gnomoniaceae</taxon>
        <taxon>Gnomoniopsis</taxon>
    </lineage>
</organism>
<gene>
    <name evidence="10" type="primary">SYG1</name>
    <name evidence="10" type="ORF">N0V93_006261</name>
</gene>
<keyword evidence="3 7" id="KW-0812">Transmembrane</keyword>
<dbReference type="InterPro" id="IPR004342">
    <property type="entry name" value="EXS_C"/>
</dbReference>
<keyword evidence="10" id="KW-0675">Receptor</keyword>
<feature type="compositionally biased region" description="Low complexity" evidence="6">
    <location>
        <begin position="893"/>
        <end position="904"/>
    </location>
</feature>
<feature type="domain" description="SPX" evidence="9">
    <location>
        <begin position="1"/>
        <end position="444"/>
    </location>
</feature>
<dbReference type="GO" id="GO:0000822">
    <property type="term" value="F:inositol hexakisphosphate binding"/>
    <property type="evidence" value="ECO:0007669"/>
    <property type="project" value="TreeGrafter"/>
</dbReference>
<dbReference type="GO" id="GO:0006817">
    <property type="term" value="P:phosphate ion transport"/>
    <property type="evidence" value="ECO:0007669"/>
    <property type="project" value="TreeGrafter"/>
</dbReference>
<dbReference type="AlphaFoldDB" id="A0A9W8YPA9"/>
<comment type="similarity">
    <text evidence="2">Belongs to the SYG1 (TC 2.A.94) family.</text>
</comment>
<accession>A0A9W8YPA9</accession>
<feature type="region of interest" description="Disordered" evidence="6">
    <location>
        <begin position="365"/>
        <end position="388"/>
    </location>
</feature>
<name>A0A9W8YPA9_9PEZI</name>
<feature type="transmembrane region" description="Helical" evidence="7">
    <location>
        <begin position="586"/>
        <end position="603"/>
    </location>
</feature>
<comment type="subcellular location">
    <subcellularLocation>
        <location evidence="1">Membrane</location>
        <topology evidence="1">Multi-pass membrane protein</topology>
    </subcellularLocation>
</comment>
<dbReference type="GO" id="GO:0016036">
    <property type="term" value="P:cellular response to phosphate starvation"/>
    <property type="evidence" value="ECO:0007669"/>
    <property type="project" value="TreeGrafter"/>
</dbReference>
<feature type="compositionally biased region" description="Polar residues" evidence="6">
    <location>
        <begin position="1000"/>
        <end position="1009"/>
    </location>
</feature>
<evidence type="ECO:0000259" key="8">
    <source>
        <dbReference type="PROSITE" id="PS51380"/>
    </source>
</evidence>
<feature type="compositionally biased region" description="Polar residues" evidence="6">
    <location>
        <begin position="212"/>
        <end position="227"/>
    </location>
</feature>
<keyword evidence="4 7" id="KW-1133">Transmembrane helix</keyword>
<comment type="caution">
    <text evidence="10">The sequence shown here is derived from an EMBL/GenBank/DDBJ whole genome shotgun (WGS) entry which is preliminary data.</text>
</comment>
<feature type="region of interest" description="Disordered" evidence="6">
    <location>
        <begin position="889"/>
        <end position="916"/>
    </location>
</feature>
<proteinExistence type="inferred from homology"/>
<feature type="transmembrane region" description="Helical" evidence="7">
    <location>
        <begin position="762"/>
        <end position="788"/>
    </location>
</feature>
<dbReference type="GO" id="GO:0005886">
    <property type="term" value="C:plasma membrane"/>
    <property type="evidence" value="ECO:0007669"/>
    <property type="project" value="TreeGrafter"/>
</dbReference>
<protein>
    <submittedName>
        <fullName evidence="10">Xenotropic and polytropic retrovirus receptor 1</fullName>
    </submittedName>
</protein>
<dbReference type="PROSITE" id="PS51382">
    <property type="entry name" value="SPX"/>
    <property type="match status" value="1"/>
</dbReference>
<dbReference type="PROSITE" id="PS51380">
    <property type="entry name" value="EXS"/>
    <property type="match status" value="1"/>
</dbReference>
<dbReference type="GO" id="GO:0005794">
    <property type="term" value="C:Golgi apparatus"/>
    <property type="evidence" value="ECO:0007669"/>
    <property type="project" value="TreeGrafter"/>
</dbReference>
<evidence type="ECO:0000256" key="2">
    <source>
        <dbReference type="ARBA" id="ARBA00009665"/>
    </source>
</evidence>
<evidence type="ECO:0000256" key="6">
    <source>
        <dbReference type="SAM" id="MobiDB-lite"/>
    </source>
</evidence>
<evidence type="ECO:0000256" key="7">
    <source>
        <dbReference type="SAM" id="Phobius"/>
    </source>
</evidence>
<feature type="compositionally biased region" description="Polar residues" evidence="6">
    <location>
        <begin position="91"/>
        <end position="106"/>
    </location>
</feature>
<evidence type="ECO:0000256" key="1">
    <source>
        <dbReference type="ARBA" id="ARBA00004141"/>
    </source>
</evidence>
<dbReference type="Pfam" id="PF03124">
    <property type="entry name" value="EXS"/>
    <property type="match status" value="1"/>
</dbReference>
<feature type="region of interest" description="Disordered" evidence="6">
    <location>
        <begin position="40"/>
        <end position="137"/>
    </location>
</feature>
<dbReference type="EMBL" id="JAPEVB010000004">
    <property type="protein sequence ID" value="KAJ4388801.1"/>
    <property type="molecule type" value="Genomic_DNA"/>
</dbReference>
<keyword evidence="5 7" id="KW-0472">Membrane</keyword>
<dbReference type="OrthoDB" id="9970435at2759"/>
<feature type="compositionally biased region" description="Basic and acidic residues" evidence="6">
    <location>
        <begin position="985"/>
        <end position="999"/>
    </location>
</feature>
<dbReference type="PANTHER" id="PTHR10783:SF103">
    <property type="entry name" value="SOLUTE CARRIER FAMILY 53 MEMBER 1"/>
    <property type="match status" value="1"/>
</dbReference>
<feature type="compositionally biased region" description="Polar residues" evidence="6">
    <location>
        <begin position="186"/>
        <end position="201"/>
    </location>
</feature>
<feature type="region of interest" description="Disordered" evidence="6">
    <location>
        <begin position="929"/>
        <end position="1041"/>
    </location>
</feature>
<feature type="transmembrane region" description="Helical" evidence="7">
    <location>
        <begin position="615"/>
        <end position="637"/>
    </location>
</feature>
<feature type="compositionally biased region" description="Basic and acidic residues" evidence="6">
    <location>
        <begin position="955"/>
        <end position="966"/>
    </location>
</feature>
<feature type="compositionally biased region" description="Polar residues" evidence="6">
    <location>
        <begin position="167"/>
        <end position="177"/>
    </location>
</feature>
<feature type="transmembrane region" description="Helical" evidence="7">
    <location>
        <begin position="541"/>
        <end position="565"/>
    </location>
</feature>
<keyword evidence="11" id="KW-1185">Reference proteome</keyword>